<gene>
    <name evidence="3" type="ORF">Thi970DRAFT_02083</name>
</gene>
<keyword evidence="2" id="KW-0812">Transmembrane</keyword>
<dbReference type="EMBL" id="JH603169">
    <property type="protein sequence ID" value="EIC21850.1"/>
    <property type="molecule type" value="Genomic_DNA"/>
</dbReference>
<dbReference type="RefSeq" id="WP_009148434.1">
    <property type="nucleotide sequence ID" value="NZ_CP121471.1"/>
</dbReference>
<accession>H8Z3E2</accession>
<feature type="region of interest" description="Disordered" evidence="1">
    <location>
        <begin position="65"/>
        <end position="84"/>
    </location>
</feature>
<protein>
    <submittedName>
        <fullName evidence="3">Uncharacterized protein</fullName>
    </submittedName>
</protein>
<keyword evidence="2" id="KW-1133">Transmembrane helix</keyword>
<dbReference type="OrthoDB" id="5797197at2"/>
<feature type="transmembrane region" description="Helical" evidence="2">
    <location>
        <begin position="20"/>
        <end position="38"/>
    </location>
</feature>
<dbReference type="HOGENOM" id="CLU_201812_0_0_6"/>
<dbReference type="Proteomes" id="UP000002964">
    <property type="component" value="Unassembled WGS sequence"/>
</dbReference>
<evidence type="ECO:0000313" key="3">
    <source>
        <dbReference type="EMBL" id="EIC21850.1"/>
    </source>
</evidence>
<feature type="compositionally biased region" description="Basic and acidic residues" evidence="1">
    <location>
        <begin position="68"/>
        <end position="84"/>
    </location>
</feature>
<organism evidence="3 4">
    <name type="scientific">Thiorhodovibrio frisius</name>
    <dbReference type="NCBI Taxonomy" id="631362"/>
    <lineage>
        <taxon>Bacteria</taxon>
        <taxon>Pseudomonadati</taxon>
        <taxon>Pseudomonadota</taxon>
        <taxon>Gammaproteobacteria</taxon>
        <taxon>Chromatiales</taxon>
        <taxon>Chromatiaceae</taxon>
        <taxon>Thiorhodovibrio</taxon>
    </lineage>
</organism>
<evidence type="ECO:0000256" key="1">
    <source>
        <dbReference type="SAM" id="MobiDB-lite"/>
    </source>
</evidence>
<name>H8Z3E2_9GAMM</name>
<dbReference type="eggNOG" id="ENOG50330IN">
    <property type="taxonomic scope" value="Bacteria"/>
</dbReference>
<proteinExistence type="predicted"/>
<dbReference type="AlphaFoldDB" id="H8Z3E2"/>
<dbReference type="STRING" id="631362.Thi970DRAFT_02083"/>
<evidence type="ECO:0000256" key="2">
    <source>
        <dbReference type="SAM" id="Phobius"/>
    </source>
</evidence>
<reference evidence="4" key="1">
    <citation type="submission" date="2011-06" db="EMBL/GenBank/DDBJ databases">
        <authorList>
            <consortium name="US DOE Joint Genome Institute (JGI-PGF)"/>
            <person name="Lucas S."/>
            <person name="Han J."/>
            <person name="Lapidus A."/>
            <person name="Cheng J.-F."/>
            <person name="Goodwin L."/>
            <person name="Pitluck S."/>
            <person name="Peters L."/>
            <person name="Land M.L."/>
            <person name="Hauser L."/>
            <person name="Vogl K."/>
            <person name="Liu Z."/>
            <person name="Overmann J."/>
            <person name="Frigaard N.-U."/>
            <person name="Bryant D.A."/>
            <person name="Woyke T.J."/>
        </authorList>
    </citation>
    <scope>NUCLEOTIDE SEQUENCE [LARGE SCALE GENOMIC DNA]</scope>
    <source>
        <strain evidence="4">970</strain>
    </source>
</reference>
<evidence type="ECO:0000313" key="4">
    <source>
        <dbReference type="Proteomes" id="UP000002964"/>
    </source>
</evidence>
<sequence length="84" mass="9455">MNSLAEYFHTDWQAMTLTDWYGTLLTVAITVLMVVAYFQVFRPKNREALEARKYLPFEEDAVEADPVGADRVDGKDDRSGGGHG</sequence>
<keyword evidence="2" id="KW-0472">Membrane</keyword>
<reference evidence="3 4" key="2">
    <citation type="submission" date="2011-11" db="EMBL/GenBank/DDBJ databases">
        <authorList>
            <consortium name="US DOE Joint Genome Institute"/>
            <person name="Lucas S."/>
            <person name="Han J."/>
            <person name="Lapidus A."/>
            <person name="Cheng J.-F."/>
            <person name="Goodwin L."/>
            <person name="Pitluck S."/>
            <person name="Peters L."/>
            <person name="Ovchinnikova G."/>
            <person name="Zhang X."/>
            <person name="Detter J.C."/>
            <person name="Han C."/>
            <person name="Tapia R."/>
            <person name="Land M."/>
            <person name="Hauser L."/>
            <person name="Kyrpides N."/>
            <person name="Ivanova N."/>
            <person name="Pagani I."/>
            <person name="Vogl K."/>
            <person name="Liu Z."/>
            <person name="Overmann J."/>
            <person name="Frigaard N.-U."/>
            <person name="Bryant D."/>
            <person name="Woyke T."/>
        </authorList>
    </citation>
    <scope>NUCLEOTIDE SEQUENCE [LARGE SCALE GENOMIC DNA]</scope>
    <source>
        <strain evidence="3 4">970</strain>
    </source>
</reference>
<keyword evidence="4" id="KW-1185">Reference proteome</keyword>